<dbReference type="AlphaFoldDB" id="A0AAV6W414"/>
<dbReference type="Proteomes" id="UP000827092">
    <property type="component" value="Unassembled WGS sequence"/>
</dbReference>
<gene>
    <name evidence="1" type="ORF">JTE90_027275</name>
</gene>
<evidence type="ECO:0000313" key="1">
    <source>
        <dbReference type="EMBL" id="KAG8201791.1"/>
    </source>
</evidence>
<evidence type="ECO:0000313" key="2">
    <source>
        <dbReference type="Proteomes" id="UP000827092"/>
    </source>
</evidence>
<proteinExistence type="predicted"/>
<keyword evidence="2" id="KW-1185">Reference proteome</keyword>
<protein>
    <recommendedName>
        <fullName evidence="3">Ribosomal protein L31</fullName>
    </recommendedName>
</protein>
<dbReference type="EMBL" id="JAFNEN010000002">
    <property type="protein sequence ID" value="KAG8201791.1"/>
    <property type="molecule type" value="Genomic_DNA"/>
</dbReference>
<accession>A0AAV6W414</accession>
<sequence length="90" mass="10664">MLRFEGTRQRKPSEEVVTIKCPPFSSKRSFKGEKFLLQTVAVLRFYPKFRRNKNMDGWKERKTIYTKKWFDKTVRAVKDTAAPVTAYVAE</sequence>
<evidence type="ECO:0008006" key="3">
    <source>
        <dbReference type="Google" id="ProtNLM"/>
    </source>
</evidence>
<organism evidence="1 2">
    <name type="scientific">Oedothorax gibbosus</name>
    <dbReference type="NCBI Taxonomy" id="931172"/>
    <lineage>
        <taxon>Eukaryota</taxon>
        <taxon>Metazoa</taxon>
        <taxon>Ecdysozoa</taxon>
        <taxon>Arthropoda</taxon>
        <taxon>Chelicerata</taxon>
        <taxon>Arachnida</taxon>
        <taxon>Araneae</taxon>
        <taxon>Araneomorphae</taxon>
        <taxon>Entelegynae</taxon>
        <taxon>Araneoidea</taxon>
        <taxon>Linyphiidae</taxon>
        <taxon>Erigoninae</taxon>
        <taxon>Oedothorax</taxon>
    </lineage>
</organism>
<name>A0AAV6W414_9ARAC</name>
<reference evidence="1 2" key="1">
    <citation type="journal article" date="2022" name="Nat. Ecol. Evol.">
        <title>A masculinizing supergene underlies an exaggerated male reproductive morph in a spider.</title>
        <authorList>
            <person name="Hendrickx F."/>
            <person name="De Corte Z."/>
            <person name="Sonet G."/>
            <person name="Van Belleghem S.M."/>
            <person name="Kostlbacher S."/>
            <person name="Vangestel C."/>
        </authorList>
    </citation>
    <scope>NUCLEOTIDE SEQUENCE [LARGE SCALE GENOMIC DNA]</scope>
    <source>
        <strain evidence="1">W744_W776</strain>
    </source>
</reference>
<comment type="caution">
    <text evidence="1">The sequence shown here is derived from an EMBL/GenBank/DDBJ whole genome shotgun (WGS) entry which is preliminary data.</text>
</comment>